<feature type="transmembrane region" description="Helical" evidence="1">
    <location>
        <begin position="24"/>
        <end position="49"/>
    </location>
</feature>
<keyword evidence="1" id="KW-1133">Transmembrane helix</keyword>
<sequence>MCLVTYHHCAKITKQAFWHKQCMALILLVTINFLLTFPFAINIISAHYVC</sequence>
<accession>A0A0E9WJ03</accession>
<name>A0A0E9WJ03_ANGAN</name>
<organism evidence="2">
    <name type="scientific">Anguilla anguilla</name>
    <name type="common">European freshwater eel</name>
    <name type="synonym">Muraena anguilla</name>
    <dbReference type="NCBI Taxonomy" id="7936"/>
    <lineage>
        <taxon>Eukaryota</taxon>
        <taxon>Metazoa</taxon>
        <taxon>Chordata</taxon>
        <taxon>Craniata</taxon>
        <taxon>Vertebrata</taxon>
        <taxon>Euteleostomi</taxon>
        <taxon>Actinopterygii</taxon>
        <taxon>Neopterygii</taxon>
        <taxon>Teleostei</taxon>
        <taxon>Anguilliformes</taxon>
        <taxon>Anguillidae</taxon>
        <taxon>Anguilla</taxon>
    </lineage>
</organism>
<dbReference type="AlphaFoldDB" id="A0A0E9WJ03"/>
<reference evidence="2" key="1">
    <citation type="submission" date="2014-11" db="EMBL/GenBank/DDBJ databases">
        <authorList>
            <person name="Amaro Gonzalez C."/>
        </authorList>
    </citation>
    <scope>NUCLEOTIDE SEQUENCE</scope>
</reference>
<dbReference type="EMBL" id="GBXM01019012">
    <property type="protein sequence ID" value="JAH89565.1"/>
    <property type="molecule type" value="Transcribed_RNA"/>
</dbReference>
<evidence type="ECO:0000313" key="2">
    <source>
        <dbReference type="EMBL" id="JAH89565.1"/>
    </source>
</evidence>
<proteinExistence type="predicted"/>
<evidence type="ECO:0000256" key="1">
    <source>
        <dbReference type="SAM" id="Phobius"/>
    </source>
</evidence>
<keyword evidence="1" id="KW-0812">Transmembrane</keyword>
<keyword evidence="1" id="KW-0472">Membrane</keyword>
<protein>
    <submittedName>
        <fullName evidence="2">Uncharacterized protein</fullName>
    </submittedName>
</protein>
<reference evidence="2" key="2">
    <citation type="journal article" date="2015" name="Fish Shellfish Immunol.">
        <title>Early steps in the European eel (Anguilla anguilla)-Vibrio vulnificus interaction in the gills: Role of the RtxA13 toxin.</title>
        <authorList>
            <person name="Callol A."/>
            <person name="Pajuelo D."/>
            <person name="Ebbesson L."/>
            <person name="Teles M."/>
            <person name="MacKenzie S."/>
            <person name="Amaro C."/>
        </authorList>
    </citation>
    <scope>NUCLEOTIDE SEQUENCE</scope>
</reference>